<comment type="caution">
    <text evidence="2">The sequence shown here is derived from an EMBL/GenBank/DDBJ whole genome shotgun (WGS) entry which is preliminary data.</text>
</comment>
<dbReference type="SUPFAM" id="SSF46938">
    <property type="entry name" value="CRAL/TRIO N-terminal domain"/>
    <property type="match status" value="1"/>
</dbReference>
<dbReference type="Proteomes" id="UP001461498">
    <property type="component" value="Unassembled WGS sequence"/>
</dbReference>
<dbReference type="InterPro" id="IPR036273">
    <property type="entry name" value="CRAL/TRIO_N_dom_sf"/>
</dbReference>
<proteinExistence type="predicted"/>
<evidence type="ECO:0000313" key="3">
    <source>
        <dbReference type="Proteomes" id="UP001461498"/>
    </source>
</evidence>
<dbReference type="Gene3D" id="3.40.525.10">
    <property type="entry name" value="CRAL-TRIO lipid binding domain"/>
    <property type="match status" value="1"/>
</dbReference>
<sequence>MRQSIADMPVEGITAEEEYLKNPDLKREDIVMLNEWVKTQEQLPPISEAKLILFHHSCYYEMEATKSCILVYYRMRKNTPEFFWNRDVTSPELKESCKVLYGACLPLRDPNGYYITYLALQDYDYSKFKLGDAVKLVFMAVDAILNCEGTSPGHIVLINIEGARLGHLTKFTPRLVKKLFEFIQEGIPIRLKAIHVINSFSIVDKFMILARPFIKKELLEILHFHYGGFEEVHKVLPKYCLPSDFGGELQSCAELHEKFVEWMAKLAPTFLEEQKEIHGGATTPTTPTSSTWSNWFPFT</sequence>
<dbReference type="GO" id="GO:0016020">
    <property type="term" value="C:membrane"/>
    <property type="evidence" value="ECO:0007669"/>
    <property type="project" value="TreeGrafter"/>
</dbReference>
<dbReference type="EMBL" id="JAPXFL010000010">
    <property type="protein sequence ID" value="KAK9500990.1"/>
    <property type="molecule type" value="Genomic_DNA"/>
</dbReference>
<dbReference type="InterPro" id="IPR036865">
    <property type="entry name" value="CRAL-TRIO_dom_sf"/>
</dbReference>
<dbReference type="SMART" id="SM00516">
    <property type="entry name" value="SEC14"/>
    <property type="match status" value="1"/>
</dbReference>
<accession>A0AAW1CSI9</accession>
<feature type="domain" description="CRAL-TRIO" evidence="1">
    <location>
        <begin position="92"/>
        <end position="253"/>
    </location>
</feature>
<dbReference type="InterPro" id="IPR001251">
    <property type="entry name" value="CRAL-TRIO_dom"/>
</dbReference>
<dbReference type="CDD" id="cd00170">
    <property type="entry name" value="SEC14"/>
    <property type="match status" value="1"/>
</dbReference>
<dbReference type="GO" id="GO:1902936">
    <property type="term" value="F:phosphatidylinositol bisphosphate binding"/>
    <property type="evidence" value="ECO:0007669"/>
    <property type="project" value="TreeGrafter"/>
</dbReference>
<dbReference type="PANTHER" id="PTHR10174">
    <property type="entry name" value="ALPHA-TOCOPHEROL TRANSFER PROTEIN-RELATED"/>
    <property type="match status" value="1"/>
</dbReference>
<dbReference type="PANTHER" id="PTHR10174:SF213">
    <property type="entry name" value="CRAL-TRIO DOMAIN-CONTAINING PROTEIN"/>
    <property type="match status" value="1"/>
</dbReference>
<reference evidence="2 3" key="1">
    <citation type="submission" date="2022-12" db="EMBL/GenBank/DDBJ databases">
        <title>Chromosome-level genome assembly of true bugs.</title>
        <authorList>
            <person name="Ma L."/>
            <person name="Li H."/>
        </authorList>
    </citation>
    <scope>NUCLEOTIDE SEQUENCE [LARGE SCALE GENOMIC DNA]</scope>
    <source>
        <strain evidence="2">Lab_2022b</strain>
    </source>
</reference>
<gene>
    <name evidence="2" type="ORF">O3M35_002133</name>
</gene>
<dbReference type="Pfam" id="PF00650">
    <property type="entry name" value="CRAL_TRIO"/>
    <property type="match status" value="1"/>
</dbReference>
<evidence type="ECO:0000313" key="2">
    <source>
        <dbReference type="EMBL" id="KAK9500990.1"/>
    </source>
</evidence>
<keyword evidence="3" id="KW-1185">Reference proteome</keyword>
<dbReference type="PROSITE" id="PS50191">
    <property type="entry name" value="CRAL_TRIO"/>
    <property type="match status" value="1"/>
</dbReference>
<protein>
    <recommendedName>
        <fullName evidence="1">CRAL-TRIO domain-containing protein</fullName>
    </recommendedName>
</protein>
<organism evidence="2 3">
    <name type="scientific">Rhynocoris fuscipes</name>
    <dbReference type="NCBI Taxonomy" id="488301"/>
    <lineage>
        <taxon>Eukaryota</taxon>
        <taxon>Metazoa</taxon>
        <taxon>Ecdysozoa</taxon>
        <taxon>Arthropoda</taxon>
        <taxon>Hexapoda</taxon>
        <taxon>Insecta</taxon>
        <taxon>Pterygota</taxon>
        <taxon>Neoptera</taxon>
        <taxon>Paraneoptera</taxon>
        <taxon>Hemiptera</taxon>
        <taxon>Heteroptera</taxon>
        <taxon>Panheteroptera</taxon>
        <taxon>Cimicomorpha</taxon>
        <taxon>Reduviidae</taxon>
        <taxon>Harpactorinae</taxon>
        <taxon>Harpactorini</taxon>
        <taxon>Rhynocoris</taxon>
    </lineage>
</organism>
<dbReference type="AlphaFoldDB" id="A0AAW1CSI9"/>
<name>A0AAW1CSI9_9HEMI</name>
<dbReference type="PRINTS" id="PR00180">
    <property type="entry name" value="CRETINALDHBP"/>
</dbReference>
<evidence type="ECO:0000259" key="1">
    <source>
        <dbReference type="PROSITE" id="PS50191"/>
    </source>
</evidence>
<dbReference type="SUPFAM" id="SSF52087">
    <property type="entry name" value="CRAL/TRIO domain"/>
    <property type="match status" value="1"/>
</dbReference>